<dbReference type="Pfam" id="PF01871">
    <property type="entry name" value="AMMECR1"/>
    <property type="match status" value="1"/>
</dbReference>
<dbReference type="SUPFAM" id="SSF143447">
    <property type="entry name" value="AMMECR1-like"/>
    <property type="match status" value="1"/>
</dbReference>
<evidence type="ECO:0000313" key="5">
    <source>
        <dbReference type="Proteomes" id="UP000252733"/>
    </source>
</evidence>
<dbReference type="AlphaFoldDB" id="A0A368UP79"/>
<evidence type="ECO:0000313" key="4">
    <source>
        <dbReference type="EMBL" id="RCW30609.1"/>
    </source>
</evidence>
<sequence length="477" mass="52430">MHKKDREPAVAGMFYEADAAALRGHLRDLFALAKPPVGTEEVAAVVVPHAGYIYSGKIAASGFNQIPRDAKIERVFLIGSSHRAAFNGAAIYTQGDFLTPLGRVEVDSRVAGELVESNSGIFADENIHSGEHSLEVQLPFLQVHLQNSFKLVPLLIGPHDAIGASKVSTSLAKWFRPGNLFVISTDFSHYPPYEIAQKVDADTAAAVLKNDPEELLSVLEKNRKLDLDGLSTSMCGWSSVLTLLNITRQATDIRWEEIDFGNSGDAQIGDKERVVGYRSMAVFRSSETKKEVSGFSLDKREKIWLLDRAHQVLNLAVKGRVIKKPENLNSENLNMTTGAFVSLYNNGKLRGCIGGFGEDEPLWKVIDRMTAAASLHDSRFDPVSENELSEIEIEISVLTPRRKVAQVDEIVPGKHGIFVEKNGRSGTFLPQVATKTGWSLDELLGHCARDKAGLGWDGWKDADVFVYEALVFGDRTV</sequence>
<dbReference type="InterPro" id="IPR027485">
    <property type="entry name" value="AMMECR1_N"/>
</dbReference>
<organism evidence="4 5">
    <name type="scientific">Marinilabilia salmonicolor</name>
    <dbReference type="NCBI Taxonomy" id="989"/>
    <lineage>
        <taxon>Bacteria</taxon>
        <taxon>Pseudomonadati</taxon>
        <taxon>Bacteroidota</taxon>
        <taxon>Bacteroidia</taxon>
        <taxon>Marinilabiliales</taxon>
        <taxon>Marinilabiliaceae</taxon>
        <taxon>Marinilabilia</taxon>
    </lineage>
</organism>
<protein>
    <recommendedName>
        <fullName evidence="2">MEMO1 family protein DFO77_12145</fullName>
    </recommendedName>
</protein>
<evidence type="ECO:0000256" key="1">
    <source>
        <dbReference type="ARBA" id="ARBA00006315"/>
    </source>
</evidence>
<dbReference type="NCBIfam" id="TIGR04336">
    <property type="entry name" value="AmmeMemoSam_B"/>
    <property type="match status" value="1"/>
</dbReference>
<dbReference type="Gene3D" id="3.30.700.20">
    <property type="entry name" value="Hypothetical protein ph0010, domain 1"/>
    <property type="match status" value="1"/>
</dbReference>
<dbReference type="EMBL" id="QPIZ01000021">
    <property type="protein sequence ID" value="RCW30609.1"/>
    <property type="molecule type" value="Genomic_DNA"/>
</dbReference>
<dbReference type="InterPro" id="IPR023473">
    <property type="entry name" value="AMMECR1"/>
</dbReference>
<dbReference type="CDD" id="cd07361">
    <property type="entry name" value="MEMO_like"/>
    <property type="match status" value="1"/>
</dbReference>
<feature type="domain" description="AMMECR1" evidence="3">
    <location>
        <begin position="290"/>
        <end position="477"/>
    </location>
</feature>
<dbReference type="InterPro" id="IPR027623">
    <property type="entry name" value="AmmeMemoSam_A"/>
</dbReference>
<comment type="caution">
    <text evidence="4">The sequence shown here is derived from an EMBL/GenBank/DDBJ whole genome shotgun (WGS) entry which is preliminary data.</text>
</comment>
<dbReference type="PANTHER" id="PTHR11060:SF0">
    <property type="entry name" value="PROTEIN MEMO1"/>
    <property type="match status" value="1"/>
</dbReference>
<dbReference type="NCBIfam" id="TIGR04335">
    <property type="entry name" value="AmmeMemoSam_A"/>
    <property type="match status" value="1"/>
</dbReference>
<evidence type="ECO:0000259" key="3">
    <source>
        <dbReference type="PROSITE" id="PS51112"/>
    </source>
</evidence>
<accession>A0A368UP79</accession>
<dbReference type="InterPro" id="IPR036071">
    <property type="entry name" value="AMMECR1_dom_sf"/>
</dbReference>
<gene>
    <name evidence="4" type="ORF">DFO77_12145</name>
</gene>
<comment type="similarity">
    <text evidence="1 2">Belongs to the MEMO1 family.</text>
</comment>
<dbReference type="Gene3D" id="3.40.830.10">
    <property type="entry name" value="LigB-like"/>
    <property type="match status" value="1"/>
</dbReference>
<dbReference type="Gene3D" id="3.30.1490.150">
    <property type="entry name" value="Hypothetical protein ph0010, domain 2"/>
    <property type="match status" value="1"/>
</dbReference>
<evidence type="ECO:0000256" key="2">
    <source>
        <dbReference type="HAMAP-Rule" id="MF_00055"/>
    </source>
</evidence>
<dbReference type="RefSeq" id="WP_114437592.1">
    <property type="nucleotide sequence ID" value="NZ_QPIZ01000021.1"/>
</dbReference>
<reference evidence="4 5" key="1">
    <citation type="submission" date="2018-07" db="EMBL/GenBank/DDBJ databases">
        <title>Freshwater and sediment microbial communities from various areas in North America, analyzing microbe dynamics in response to fracking.</title>
        <authorList>
            <person name="Lamendella R."/>
        </authorList>
    </citation>
    <scope>NUCLEOTIDE SEQUENCE [LARGE SCALE GENOMIC DNA]</scope>
    <source>
        <strain evidence="4 5">160A</strain>
    </source>
</reference>
<keyword evidence="5" id="KW-1185">Reference proteome</keyword>
<name>A0A368UP79_9BACT</name>
<dbReference type="HAMAP" id="MF_00055">
    <property type="entry name" value="MEMO1"/>
    <property type="match status" value="1"/>
</dbReference>
<proteinExistence type="inferred from homology"/>
<dbReference type="Pfam" id="PF01875">
    <property type="entry name" value="Memo"/>
    <property type="match status" value="1"/>
</dbReference>
<dbReference type="PANTHER" id="PTHR11060">
    <property type="entry name" value="PROTEIN MEMO1"/>
    <property type="match status" value="1"/>
</dbReference>
<dbReference type="Proteomes" id="UP000252733">
    <property type="component" value="Unassembled WGS sequence"/>
</dbReference>
<dbReference type="NCBIfam" id="TIGR00296">
    <property type="entry name" value="TIGR00296 family protein"/>
    <property type="match status" value="1"/>
</dbReference>
<dbReference type="PROSITE" id="PS51112">
    <property type="entry name" value="AMMECR1"/>
    <property type="match status" value="1"/>
</dbReference>
<dbReference type="InterPro" id="IPR002737">
    <property type="entry name" value="MEMO1_fam"/>
</dbReference>
<dbReference type="InterPro" id="IPR002733">
    <property type="entry name" value="AMMECR1_domain"/>
</dbReference>